<name>A0A2A2F1B3_9GAMM</name>
<protein>
    <submittedName>
        <fullName evidence="2">Uncharacterized protein</fullName>
    </submittedName>
</protein>
<dbReference type="OrthoDB" id="9152664at2"/>
<evidence type="ECO:0000313" key="3">
    <source>
        <dbReference type="Proteomes" id="UP000217771"/>
    </source>
</evidence>
<evidence type="ECO:0000256" key="1">
    <source>
        <dbReference type="SAM" id="MobiDB-lite"/>
    </source>
</evidence>
<dbReference type="AlphaFoldDB" id="A0A2A2F1B3"/>
<dbReference type="Proteomes" id="UP000217771">
    <property type="component" value="Unassembled WGS sequence"/>
</dbReference>
<evidence type="ECO:0000313" key="2">
    <source>
        <dbReference type="EMBL" id="PAU79216.1"/>
    </source>
</evidence>
<dbReference type="RefSeq" id="WP_095619229.1">
    <property type="nucleotide sequence ID" value="NZ_NSKB01000001.1"/>
</dbReference>
<accession>A0A2A2F1B3</accession>
<keyword evidence="3" id="KW-1185">Reference proteome</keyword>
<proteinExistence type="predicted"/>
<reference evidence="2 3" key="1">
    <citation type="submission" date="2017-08" db="EMBL/GenBank/DDBJ databases">
        <title>Halomonas alkalisoli sp. nov., isolated from saline alkaline soil.</title>
        <authorList>
            <person name="Wang D."/>
            <person name="Zhang G."/>
        </authorList>
    </citation>
    <scope>NUCLEOTIDE SEQUENCE [LARGE SCALE GENOMIC DNA]</scope>
    <source>
        <strain evidence="2 3">WRN001</strain>
    </source>
</reference>
<organism evidence="2 3">
    <name type="scientific">Halomonas salipaludis</name>
    <dbReference type="NCBI Taxonomy" id="2032625"/>
    <lineage>
        <taxon>Bacteria</taxon>
        <taxon>Pseudomonadati</taxon>
        <taxon>Pseudomonadota</taxon>
        <taxon>Gammaproteobacteria</taxon>
        <taxon>Oceanospirillales</taxon>
        <taxon>Halomonadaceae</taxon>
        <taxon>Halomonas</taxon>
    </lineage>
</organism>
<dbReference type="EMBL" id="NSKB01000001">
    <property type="protein sequence ID" value="PAU79216.1"/>
    <property type="molecule type" value="Genomic_DNA"/>
</dbReference>
<comment type="caution">
    <text evidence="2">The sequence shown here is derived from an EMBL/GenBank/DDBJ whole genome shotgun (WGS) entry which is preliminary data.</text>
</comment>
<sequence length="241" mass="26325">MFEPVKAGLGEFMQAFYAEVVPTTRPLVEFVERGFPYCVAWAPTRMVDRAEEMLAAYQRNDTRQGPTRPPDLPVILVAVAKDWVPAGREFTTQIADPVDITFPDDPKQRYFRVKAVAGDVRAQVAIFASDEPTAKSLAAQLLLFLDSPSRRRFLARYPFAGLEHEYPAQVEAPDNPASSIDTGSQNLTVLAVDLTLKCTVPIFMAPKAGEPNDGKGTPGTDDPAGYPLTNEVDAVGQEPSP</sequence>
<feature type="region of interest" description="Disordered" evidence="1">
    <location>
        <begin position="205"/>
        <end position="241"/>
    </location>
</feature>
<gene>
    <name evidence="2" type="ORF">CK498_02275</name>
</gene>